<sequence>MGVQELHRYFKTWRVKHPSMCNVAVERDHAKTNKRKQTGFAKMKLYGFKSDIIPRRHMHIHVNFPSDIFNPFTRIPWQDPVSSQYRTNRRLYLQHAILVSDTIPWS</sequence>
<dbReference type="AlphaFoldDB" id="A0A8D8QVD6"/>
<dbReference type="EMBL" id="HBUF01105436">
    <property type="protein sequence ID" value="CAG6639100.1"/>
    <property type="molecule type" value="Transcribed_RNA"/>
</dbReference>
<organism evidence="1">
    <name type="scientific">Cacopsylla melanoneura</name>
    <dbReference type="NCBI Taxonomy" id="428564"/>
    <lineage>
        <taxon>Eukaryota</taxon>
        <taxon>Metazoa</taxon>
        <taxon>Ecdysozoa</taxon>
        <taxon>Arthropoda</taxon>
        <taxon>Hexapoda</taxon>
        <taxon>Insecta</taxon>
        <taxon>Pterygota</taxon>
        <taxon>Neoptera</taxon>
        <taxon>Paraneoptera</taxon>
        <taxon>Hemiptera</taxon>
        <taxon>Sternorrhyncha</taxon>
        <taxon>Psylloidea</taxon>
        <taxon>Psyllidae</taxon>
        <taxon>Psyllinae</taxon>
        <taxon>Cacopsylla</taxon>
    </lineage>
</organism>
<evidence type="ECO:0000313" key="1">
    <source>
        <dbReference type="EMBL" id="CAG6639100.1"/>
    </source>
</evidence>
<protein>
    <submittedName>
        <fullName evidence="1">Uncharacterized protein</fullName>
    </submittedName>
</protein>
<proteinExistence type="predicted"/>
<accession>A0A8D8QVD6</accession>
<reference evidence="1" key="1">
    <citation type="submission" date="2021-05" db="EMBL/GenBank/DDBJ databases">
        <authorList>
            <person name="Alioto T."/>
            <person name="Alioto T."/>
            <person name="Gomez Garrido J."/>
        </authorList>
    </citation>
    <scope>NUCLEOTIDE SEQUENCE</scope>
</reference>
<name>A0A8D8QVD6_9HEMI</name>